<feature type="compositionally biased region" description="Basic and acidic residues" evidence="1">
    <location>
        <begin position="96"/>
        <end position="108"/>
    </location>
</feature>
<reference evidence="2" key="1">
    <citation type="journal article" date="2020" name="Stud. Mycol.">
        <title>101 Dothideomycetes genomes: a test case for predicting lifestyles and emergence of pathogens.</title>
        <authorList>
            <person name="Haridas S."/>
            <person name="Albert R."/>
            <person name="Binder M."/>
            <person name="Bloem J."/>
            <person name="Labutti K."/>
            <person name="Salamov A."/>
            <person name="Andreopoulos B."/>
            <person name="Baker S."/>
            <person name="Barry K."/>
            <person name="Bills G."/>
            <person name="Bluhm B."/>
            <person name="Cannon C."/>
            <person name="Castanera R."/>
            <person name="Culley D."/>
            <person name="Daum C."/>
            <person name="Ezra D."/>
            <person name="Gonzalez J."/>
            <person name="Henrissat B."/>
            <person name="Kuo A."/>
            <person name="Liang C."/>
            <person name="Lipzen A."/>
            <person name="Lutzoni F."/>
            <person name="Magnuson J."/>
            <person name="Mondo S."/>
            <person name="Nolan M."/>
            <person name="Ohm R."/>
            <person name="Pangilinan J."/>
            <person name="Park H.-J."/>
            <person name="Ramirez L."/>
            <person name="Alfaro M."/>
            <person name="Sun H."/>
            <person name="Tritt A."/>
            <person name="Yoshinaga Y."/>
            <person name="Zwiers L.-H."/>
            <person name="Turgeon B."/>
            <person name="Goodwin S."/>
            <person name="Spatafora J."/>
            <person name="Crous P."/>
            <person name="Grigoriev I."/>
        </authorList>
    </citation>
    <scope>NUCLEOTIDE SEQUENCE</scope>
    <source>
        <strain evidence="2">CBS 175.79</strain>
    </source>
</reference>
<feature type="compositionally biased region" description="Basic and acidic residues" evidence="1">
    <location>
        <begin position="58"/>
        <end position="73"/>
    </location>
</feature>
<gene>
    <name evidence="2" type="ORF">BU24DRAFT_403620</name>
</gene>
<feature type="region of interest" description="Disordered" evidence="1">
    <location>
        <begin position="24"/>
        <end position="108"/>
    </location>
</feature>
<dbReference type="RefSeq" id="XP_033388855.1">
    <property type="nucleotide sequence ID" value="XM_033525586.1"/>
</dbReference>
<name>A0A6A5Y5G1_9PLEO</name>
<proteinExistence type="predicted"/>
<dbReference type="EMBL" id="ML978066">
    <property type="protein sequence ID" value="KAF2020516.1"/>
    <property type="molecule type" value="Genomic_DNA"/>
</dbReference>
<evidence type="ECO:0000313" key="3">
    <source>
        <dbReference type="Proteomes" id="UP000799778"/>
    </source>
</evidence>
<sequence>MPPPLQIPPSRARRQFAARLAQRKLEFEASQQADNAEDGDDSLSDPSALANPDDDENEKQKDGSRAKEPHERFTGIFEGIEDDSSSNDGSDDLDPEMERREREGALVA</sequence>
<accession>A0A6A5Y5G1</accession>
<evidence type="ECO:0000256" key="1">
    <source>
        <dbReference type="SAM" id="MobiDB-lite"/>
    </source>
</evidence>
<protein>
    <submittedName>
        <fullName evidence="2">Uncharacterized protein</fullName>
    </submittedName>
</protein>
<feature type="compositionally biased region" description="Acidic residues" evidence="1">
    <location>
        <begin position="79"/>
        <end position="95"/>
    </location>
</feature>
<organism evidence="2 3">
    <name type="scientific">Aaosphaeria arxii CBS 175.79</name>
    <dbReference type="NCBI Taxonomy" id="1450172"/>
    <lineage>
        <taxon>Eukaryota</taxon>
        <taxon>Fungi</taxon>
        <taxon>Dikarya</taxon>
        <taxon>Ascomycota</taxon>
        <taxon>Pezizomycotina</taxon>
        <taxon>Dothideomycetes</taxon>
        <taxon>Pleosporomycetidae</taxon>
        <taxon>Pleosporales</taxon>
        <taxon>Pleosporales incertae sedis</taxon>
        <taxon>Aaosphaeria</taxon>
    </lineage>
</organism>
<dbReference type="Proteomes" id="UP000799778">
    <property type="component" value="Unassembled WGS sequence"/>
</dbReference>
<evidence type="ECO:0000313" key="2">
    <source>
        <dbReference type="EMBL" id="KAF2020516.1"/>
    </source>
</evidence>
<keyword evidence="3" id="KW-1185">Reference proteome</keyword>
<dbReference type="GeneID" id="54282983"/>
<dbReference type="AlphaFoldDB" id="A0A6A5Y5G1"/>